<evidence type="ECO:0000313" key="2">
    <source>
        <dbReference type="Proteomes" id="UP000010445"/>
    </source>
</evidence>
<dbReference type="eggNOG" id="COG1487">
    <property type="taxonomic scope" value="Bacteria"/>
</dbReference>
<dbReference type="AlphaFoldDB" id="L1MJE6"/>
<gene>
    <name evidence="1" type="ORF">HMPREF9997_00775</name>
</gene>
<keyword evidence="2" id="KW-1185">Reference proteome</keyword>
<dbReference type="SUPFAM" id="SSF88723">
    <property type="entry name" value="PIN domain-like"/>
    <property type="match status" value="1"/>
</dbReference>
<dbReference type="STRING" id="1035195.HMPREF9997_00775"/>
<evidence type="ECO:0000313" key="1">
    <source>
        <dbReference type="EMBL" id="EKX91403.1"/>
    </source>
</evidence>
<proteinExistence type="predicted"/>
<dbReference type="InterPro" id="IPR016541">
    <property type="entry name" value="UCP008505"/>
</dbReference>
<dbReference type="EMBL" id="AMEM01000012">
    <property type="protein sequence ID" value="EKX91403.1"/>
    <property type="molecule type" value="Genomic_DNA"/>
</dbReference>
<protein>
    <recommendedName>
        <fullName evidence="3">Toxin-antitoxin system, toxin component, PIN family</fullName>
    </recommendedName>
</protein>
<accession>L1MJE6</accession>
<dbReference type="HOGENOM" id="CLU_116293_0_1_11"/>
<evidence type="ECO:0008006" key="3">
    <source>
        <dbReference type="Google" id="ProtNLM"/>
    </source>
</evidence>
<dbReference type="OrthoDB" id="338425at2"/>
<dbReference type="Proteomes" id="UP000010445">
    <property type="component" value="Unassembled WGS sequence"/>
</dbReference>
<name>L1MJE6_9CORY</name>
<reference evidence="1 2" key="1">
    <citation type="submission" date="2012-05" db="EMBL/GenBank/DDBJ databases">
        <authorList>
            <person name="Weinstock G."/>
            <person name="Sodergren E."/>
            <person name="Lobos E.A."/>
            <person name="Fulton L."/>
            <person name="Fulton R."/>
            <person name="Courtney L."/>
            <person name="Fronick C."/>
            <person name="O'Laughlin M."/>
            <person name="Godfrey J."/>
            <person name="Wilson R.M."/>
            <person name="Miner T."/>
            <person name="Farmer C."/>
            <person name="Delehaunty K."/>
            <person name="Cordes M."/>
            <person name="Minx P."/>
            <person name="Tomlinson C."/>
            <person name="Chen J."/>
            <person name="Wollam A."/>
            <person name="Pepin K.H."/>
            <person name="Bhonagiri V."/>
            <person name="Zhang X."/>
            <person name="Suruliraj S."/>
            <person name="Warren W."/>
            <person name="Mitreva M."/>
            <person name="Mardis E.R."/>
            <person name="Wilson R.K."/>
        </authorList>
    </citation>
    <scope>NUCLEOTIDE SEQUENCE [LARGE SCALE GENOMIC DNA]</scope>
    <source>
        <strain evidence="1 2">F0235</strain>
    </source>
</reference>
<dbReference type="RefSeq" id="WP_006063019.1">
    <property type="nucleotide sequence ID" value="NZ_KB290828.1"/>
</dbReference>
<dbReference type="Pfam" id="PF14367">
    <property type="entry name" value="DUF4411"/>
    <property type="match status" value="1"/>
</dbReference>
<sequence>MMYLLDANILMSAADSHYPIEVVPGFWREVLELLDSNQARIHRSVYDELVQYRQKWLYGWVKDNIHHAHILDLDKEQLIKLALVTEWVQHERQPPYRQENLSKFLSGADPQIIAAAMSIEAVIVTYEKGTSNPKSRKVKIPDVASHFGVSCMSPIDMFMKCKRVL</sequence>
<comment type="caution">
    <text evidence="1">The sequence shown here is derived from an EMBL/GenBank/DDBJ whole genome shotgun (WGS) entry which is preliminary data.</text>
</comment>
<organism evidence="1 2">
    <name type="scientific">Corynebacterium durum F0235</name>
    <dbReference type="NCBI Taxonomy" id="1035195"/>
    <lineage>
        <taxon>Bacteria</taxon>
        <taxon>Bacillati</taxon>
        <taxon>Actinomycetota</taxon>
        <taxon>Actinomycetes</taxon>
        <taxon>Mycobacteriales</taxon>
        <taxon>Corynebacteriaceae</taxon>
        <taxon>Corynebacterium</taxon>
    </lineage>
</organism>
<dbReference type="InterPro" id="IPR029060">
    <property type="entry name" value="PIN-like_dom_sf"/>
</dbReference>